<accession>A0ABR1G1G8</accession>
<organism evidence="3 4">
    <name type="scientific">Aureococcus anophagefferens</name>
    <name type="common">Harmful bloom alga</name>
    <dbReference type="NCBI Taxonomy" id="44056"/>
    <lineage>
        <taxon>Eukaryota</taxon>
        <taxon>Sar</taxon>
        <taxon>Stramenopiles</taxon>
        <taxon>Ochrophyta</taxon>
        <taxon>Pelagophyceae</taxon>
        <taxon>Pelagomonadales</taxon>
        <taxon>Pelagomonadaceae</taxon>
        <taxon>Aureococcus</taxon>
    </lineage>
</organism>
<dbReference type="SMART" id="SM00879">
    <property type="entry name" value="Brix"/>
    <property type="match status" value="1"/>
</dbReference>
<dbReference type="PROSITE" id="PS50833">
    <property type="entry name" value="BRIX"/>
    <property type="match status" value="1"/>
</dbReference>
<evidence type="ECO:0000259" key="2">
    <source>
        <dbReference type="PROSITE" id="PS50833"/>
    </source>
</evidence>
<dbReference type="PANTHER" id="PTHR12661:SF5">
    <property type="entry name" value="SUPPRESSOR OF SWI4 1 HOMOLOG"/>
    <property type="match status" value="1"/>
</dbReference>
<gene>
    <name evidence="3" type="primary">PPAN</name>
    <name evidence="3" type="ORF">SO694_00013458</name>
</gene>
<name>A0ABR1G1G8_AURAN</name>
<feature type="region of interest" description="Disordered" evidence="1">
    <location>
        <begin position="340"/>
        <end position="418"/>
    </location>
</feature>
<feature type="compositionally biased region" description="Low complexity" evidence="1">
    <location>
        <begin position="23"/>
        <end position="37"/>
    </location>
</feature>
<dbReference type="PANTHER" id="PTHR12661">
    <property type="entry name" value="PETER PAN-RELATED"/>
    <property type="match status" value="1"/>
</dbReference>
<feature type="compositionally biased region" description="Basic and acidic residues" evidence="1">
    <location>
        <begin position="12"/>
        <end position="22"/>
    </location>
</feature>
<dbReference type="InterPro" id="IPR045112">
    <property type="entry name" value="PPAN-like"/>
</dbReference>
<evidence type="ECO:0000313" key="3">
    <source>
        <dbReference type="EMBL" id="KAK7242268.1"/>
    </source>
</evidence>
<feature type="region of interest" description="Disordered" evidence="1">
    <location>
        <begin position="1"/>
        <end position="50"/>
    </location>
</feature>
<evidence type="ECO:0000256" key="1">
    <source>
        <dbReference type="SAM" id="MobiDB-lite"/>
    </source>
</evidence>
<feature type="compositionally biased region" description="Acidic residues" evidence="1">
    <location>
        <begin position="354"/>
        <end position="395"/>
    </location>
</feature>
<dbReference type="Proteomes" id="UP001363151">
    <property type="component" value="Unassembled WGS sequence"/>
</dbReference>
<proteinExistence type="predicted"/>
<dbReference type="EMBL" id="JBBJCI010000146">
    <property type="protein sequence ID" value="KAK7242268.1"/>
    <property type="molecule type" value="Genomic_DNA"/>
</dbReference>
<feature type="compositionally biased region" description="Basic residues" evidence="1">
    <location>
        <begin position="408"/>
        <end position="418"/>
    </location>
</feature>
<keyword evidence="4" id="KW-1185">Reference proteome</keyword>
<feature type="domain" description="Brix" evidence="2">
    <location>
        <begin position="52"/>
        <end position="323"/>
    </location>
</feature>
<dbReference type="Pfam" id="PF04427">
    <property type="entry name" value="Brix"/>
    <property type="match status" value="1"/>
</dbReference>
<sequence length="418" mass="45098">MPRRGGRRKKSRTQEAVDDRPKVAAAAPAKGKGAGKATPPPQAADRGEKAIPRSMIVRRGNTSKHVAELLLELRKVMAPHTALKLREKATNTLKDFVHAAQPLGVSHLLMLAQRETQVNLRIARLPAGPTLALKILAFELARTVRAAQKRPFDTTAAYATAPLVVLNNFGADEAAPHVKLLRVTFEAMFAPIDVSTVKLADCRRVVLVERDPATDVLELRHYAIRASASGVSKTVKRVVEAKGKTPDLSKLRDISEYVRGLARPANDDAYGSDSEAENDAKVVLAGKYAGRSNVKHRESAIKLAELGPRLTMKLYKVQRGVCDGDVLYHAFAGDRATAGADLSKQPTSRGFRGDDDDDESGGDADDDDDDESGEEVDDDDDDDEDDSDGDADDEGAAAPPRPSPPPATKKRRRGGRGK</sequence>
<reference evidence="3 4" key="1">
    <citation type="submission" date="2024-03" db="EMBL/GenBank/DDBJ databases">
        <title>Aureococcus anophagefferens CCMP1851 and Kratosvirus quantuckense: Draft genome of a second virus-susceptible host strain in the model system.</title>
        <authorList>
            <person name="Chase E."/>
            <person name="Truchon A.R."/>
            <person name="Schepens W."/>
            <person name="Wilhelm S.W."/>
        </authorList>
    </citation>
    <scope>NUCLEOTIDE SEQUENCE [LARGE SCALE GENOMIC DNA]</scope>
    <source>
        <strain evidence="3 4">CCMP1851</strain>
    </source>
</reference>
<protein>
    <submittedName>
        <fullName evidence="3">Ribosome biogenesis protein</fullName>
    </submittedName>
</protein>
<dbReference type="InterPro" id="IPR007109">
    <property type="entry name" value="Brix"/>
</dbReference>
<feature type="compositionally biased region" description="Basic residues" evidence="1">
    <location>
        <begin position="1"/>
        <end position="11"/>
    </location>
</feature>
<evidence type="ECO:0000313" key="4">
    <source>
        <dbReference type="Proteomes" id="UP001363151"/>
    </source>
</evidence>
<comment type="caution">
    <text evidence="3">The sequence shown here is derived from an EMBL/GenBank/DDBJ whole genome shotgun (WGS) entry which is preliminary data.</text>
</comment>